<dbReference type="eggNOG" id="KOG1235">
    <property type="taxonomic scope" value="Eukaryota"/>
</dbReference>
<gene>
    <name evidence="5" type="ORF">GUITHDRAFT_175422</name>
</gene>
<dbReference type="InterPro" id="IPR016024">
    <property type="entry name" value="ARM-type_fold"/>
</dbReference>
<sequence>MRAALKLISLALPLELVFSFSGSFGWRPSLPSQRSRAARSSLLMVQSPPRTSVRSLSNAAADARKQMEQDERVRILMEGMRGTSLNQDDFAQEGQTIQVVQFDSGNELPLTYEPDLLKDYYRKRPGIVLARLVQVMTAASGFFLPLVLDAITGNIEKNDVIRTRKLREILTSLGPFFIKLGQALAIRPDILSPQAMYELQRLCDKVPAFDNDLAMRTMESELGVRVTDVFSELSPQPIAAASLGQVYRGVLRKDGATVAVKVQRPFVLETVSLDLYLMREAAQLADSLKLGRTDFLALLDEFAPRFYGELDYVLECKNGEYFQEIMQNISQVVVPRVYPEFTTRRVHVAEWIEGVKLSQSESDDVEELVAVGMIAYLTQLLESGFFHADPHPGNMLRTPEGKLAILDFGLMTQVTDDQKYGMIEAIAHLLNRDYEEIIQDFVSLDFIPPETDVEELKKDLLPALKNLAGDLAQITFKFPFKIPPYFALVIRAIGVLEGIALVGNPQFALIDEAFPYLSKRLLTDDAPRLRSALRYMVYGKGSSFDVDRLIELLQAFQTFVDVRDSGTAGRKEEGERGGEPPLLLRSPALTPVAGARSRVRRRSASMLPPAQQEGSSGGGRKGKKSGVQEALVFFFSDSGSFLRQFILDETVNSVDAMSRGAALQLLQRLSLDRNPLLPPPPPIFRSLLPPLSEQDEKLISNADKLLTFLGAPRGGGGGGGSLLEGLASSGLDPSEIASLLPQIAPGMRQFALQIVGGLLERLNSRLVLGMRQQAQPVVSRYFRE</sequence>
<dbReference type="PaxDb" id="55529-EKX31985"/>
<keyword evidence="5" id="KW-0418">Kinase</keyword>
<keyword evidence="5" id="KW-0808">Transferase</keyword>
<keyword evidence="7" id="KW-1185">Reference proteome</keyword>
<dbReference type="EnsemblProtists" id="EKX31985">
    <property type="protein sequence ID" value="EKX31985"/>
    <property type="gene ID" value="GUITHDRAFT_175422"/>
</dbReference>
<dbReference type="InterPro" id="IPR050154">
    <property type="entry name" value="UbiB_kinase"/>
</dbReference>
<dbReference type="GeneID" id="17288702"/>
<dbReference type="PANTHER" id="PTHR10566:SF117">
    <property type="entry name" value="UNUSUAL PROTEIN KINASE-RELATED"/>
    <property type="match status" value="1"/>
</dbReference>
<evidence type="ECO:0000313" key="5">
    <source>
        <dbReference type="EMBL" id="EKX31985.1"/>
    </source>
</evidence>
<feature type="domain" description="Protein kinase" evidence="4">
    <location>
        <begin position="232"/>
        <end position="538"/>
    </location>
</feature>
<dbReference type="OMA" id="WYNIYSE"/>
<feature type="compositionally biased region" description="Basic and acidic residues" evidence="2">
    <location>
        <begin position="567"/>
        <end position="578"/>
    </location>
</feature>
<dbReference type="Pfam" id="PF03109">
    <property type="entry name" value="ABC1"/>
    <property type="match status" value="1"/>
</dbReference>
<dbReference type="InterPro" id="IPR004147">
    <property type="entry name" value="ABC1_dom"/>
</dbReference>
<dbReference type="HOGENOM" id="CLU_006533_4_3_1"/>
<dbReference type="PROSITE" id="PS50011">
    <property type="entry name" value="PROTEIN_KINASE_DOM"/>
    <property type="match status" value="1"/>
</dbReference>
<evidence type="ECO:0000313" key="6">
    <source>
        <dbReference type="EnsemblProtists" id="EKX31985"/>
    </source>
</evidence>
<evidence type="ECO:0000256" key="3">
    <source>
        <dbReference type="SAM" id="SignalP"/>
    </source>
</evidence>
<reference evidence="5 7" key="1">
    <citation type="journal article" date="2012" name="Nature">
        <title>Algal genomes reveal evolutionary mosaicism and the fate of nucleomorphs.</title>
        <authorList>
            <consortium name="DOE Joint Genome Institute"/>
            <person name="Curtis B.A."/>
            <person name="Tanifuji G."/>
            <person name="Burki F."/>
            <person name="Gruber A."/>
            <person name="Irimia M."/>
            <person name="Maruyama S."/>
            <person name="Arias M.C."/>
            <person name="Ball S.G."/>
            <person name="Gile G.H."/>
            <person name="Hirakawa Y."/>
            <person name="Hopkins J.F."/>
            <person name="Kuo A."/>
            <person name="Rensing S.A."/>
            <person name="Schmutz J."/>
            <person name="Symeonidi A."/>
            <person name="Elias M."/>
            <person name="Eveleigh R.J."/>
            <person name="Herman E.K."/>
            <person name="Klute M.J."/>
            <person name="Nakayama T."/>
            <person name="Obornik M."/>
            <person name="Reyes-Prieto A."/>
            <person name="Armbrust E.V."/>
            <person name="Aves S.J."/>
            <person name="Beiko R.G."/>
            <person name="Coutinho P."/>
            <person name="Dacks J.B."/>
            <person name="Durnford D.G."/>
            <person name="Fast N.M."/>
            <person name="Green B.R."/>
            <person name="Grisdale C.J."/>
            <person name="Hempel F."/>
            <person name="Henrissat B."/>
            <person name="Hoppner M.P."/>
            <person name="Ishida K."/>
            <person name="Kim E."/>
            <person name="Koreny L."/>
            <person name="Kroth P.G."/>
            <person name="Liu Y."/>
            <person name="Malik S.B."/>
            <person name="Maier U.G."/>
            <person name="McRose D."/>
            <person name="Mock T."/>
            <person name="Neilson J.A."/>
            <person name="Onodera N.T."/>
            <person name="Poole A.M."/>
            <person name="Pritham E.J."/>
            <person name="Richards T.A."/>
            <person name="Rocap G."/>
            <person name="Roy S.W."/>
            <person name="Sarai C."/>
            <person name="Schaack S."/>
            <person name="Shirato S."/>
            <person name="Slamovits C.H."/>
            <person name="Spencer D.F."/>
            <person name="Suzuki S."/>
            <person name="Worden A.Z."/>
            <person name="Zauner S."/>
            <person name="Barry K."/>
            <person name="Bell C."/>
            <person name="Bharti A.K."/>
            <person name="Crow J.A."/>
            <person name="Grimwood J."/>
            <person name="Kramer R."/>
            <person name="Lindquist E."/>
            <person name="Lucas S."/>
            <person name="Salamov A."/>
            <person name="McFadden G.I."/>
            <person name="Lane C.E."/>
            <person name="Keeling P.J."/>
            <person name="Gray M.W."/>
            <person name="Grigoriev I.V."/>
            <person name="Archibald J.M."/>
        </authorList>
    </citation>
    <scope>NUCLEOTIDE SEQUENCE</scope>
    <source>
        <strain evidence="5 7">CCMP2712</strain>
    </source>
</reference>
<dbReference type="CDD" id="cd05121">
    <property type="entry name" value="ABC1_ADCK3-like"/>
    <property type="match status" value="1"/>
</dbReference>
<keyword evidence="3" id="KW-0732">Signal</keyword>
<dbReference type="EMBL" id="JH993221">
    <property type="protein sequence ID" value="EKX31985.1"/>
    <property type="molecule type" value="Genomic_DNA"/>
</dbReference>
<feature type="region of interest" description="Disordered" evidence="2">
    <location>
        <begin position="567"/>
        <end position="586"/>
    </location>
</feature>
<organism evidence="5">
    <name type="scientific">Guillardia theta (strain CCMP2712)</name>
    <name type="common">Cryptophyte</name>
    <dbReference type="NCBI Taxonomy" id="905079"/>
    <lineage>
        <taxon>Eukaryota</taxon>
        <taxon>Cryptophyceae</taxon>
        <taxon>Pyrenomonadales</taxon>
        <taxon>Geminigeraceae</taxon>
        <taxon>Guillardia</taxon>
    </lineage>
</organism>
<proteinExistence type="inferred from homology"/>
<dbReference type="AlphaFoldDB" id="L1I7Z6"/>
<accession>L1I7Z6</accession>
<dbReference type="RefSeq" id="XP_005818965.1">
    <property type="nucleotide sequence ID" value="XM_005818908.1"/>
</dbReference>
<feature type="region of interest" description="Disordered" evidence="2">
    <location>
        <begin position="598"/>
        <end position="623"/>
    </location>
</feature>
<dbReference type="KEGG" id="gtt:GUITHDRAFT_175422"/>
<dbReference type="InterPro" id="IPR011009">
    <property type="entry name" value="Kinase-like_dom_sf"/>
</dbReference>
<evidence type="ECO:0000313" key="7">
    <source>
        <dbReference type="Proteomes" id="UP000011087"/>
    </source>
</evidence>
<feature type="chain" id="PRO_5008769711" evidence="3">
    <location>
        <begin position="20"/>
        <end position="784"/>
    </location>
</feature>
<dbReference type="SUPFAM" id="SSF48371">
    <property type="entry name" value="ARM repeat"/>
    <property type="match status" value="1"/>
</dbReference>
<name>L1I7Z6_GUITC</name>
<comment type="similarity">
    <text evidence="1">Belongs to the protein kinase superfamily. ADCK protein kinase family.</text>
</comment>
<dbReference type="Gene3D" id="1.10.510.10">
    <property type="entry name" value="Transferase(Phosphotransferase) domain 1"/>
    <property type="match status" value="1"/>
</dbReference>
<evidence type="ECO:0000259" key="4">
    <source>
        <dbReference type="PROSITE" id="PS50011"/>
    </source>
</evidence>
<evidence type="ECO:0000256" key="1">
    <source>
        <dbReference type="ARBA" id="ARBA00009670"/>
    </source>
</evidence>
<dbReference type="InterPro" id="IPR000719">
    <property type="entry name" value="Prot_kinase_dom"/>
</dbReference>
<evidence type="ECO:0000256" key="2">
    <source>
        <dbReference type="SAM" id="MobiDB-lite"/>
    </source>
</evidence>
<dbReference type="GO" id="GO:0005524">
    <property type="term" value="F:ATP binding"/>
    <property type="evidence" value="ECO:0007669"/>
    <property type="project" value="InterPro"/>
</dbReference>
<feature type="signal peptide" evidence="3">
    <location>
        <begin position="1"/>
        <end position="19"/>
    </location>
</feature>
<dbReference type="PANTHER" id="PTHR10566">
    <property type="entry name" value="CHAPERONE-ACTIVITY OF BC1 COMPLEX CABC1 -RELATED"/>
    <property type="match status" value="1"/>
</dbReference>
<reference evidence="6" key="3">
    <citation type="submission" date="2016-03" db="UniProtKB">
        <authorList>
            <consortium name="EnsemblProtists"/>
        </authorList>
    </citation>
    <scope>IDENTIFICATION</scope>
</reference>
<protein>
    <submittedName>
        <fullName evidence="5">Protein kinase, ABC-1</fullName>
    </submittedName>
</protein>
<reference evidence="7" key="2">
    <citation type="submission" date="2012-11" db="EMBL/GenBank/DDBJ databases">
        <authorList>
            <person name="Kuo A."/>
            <person name="Curtis B.A."/>
            <person name="Tanifuji G."/>
            <person name="Burki F."/>
            <person name="Gruber A."/>
            <person name="Irimia M."/>
            <person name="Maruyama S."/>
            <person name="Arias M.C."/>
            <person name="Ball S.G."/>
            <person name="Gile G.H."/>
            <person name="Hirakawa Y."/>
            <person name="Hopkins J.F."/>
            <person name="Rensing S.A."/>
            <person name="Schmutz J."/>
            <person name="Symeonidi A."/>
            <person name="Elias M."/>
            <person name="Eveleigh R.J."/>
            <person name="Herman E.K."/>
            <person name="Klute M.J."/>
            <person name="Nakayama T."/>
            <person name="Obornik M."/>
            <person name="Reyes-Prieto A."/>
            <person name="Armbrust E.V."/>
            <person name="Aves S.J."/>
            <person name="Beiko R.G."/>
            <person name="Coutinho P."/>
            <person name="Dacks J.B."/>
            <person name="Durnford D.G."/>
            <person name="Fast N.M."/>
            <person name="Green B.R."/>
            <person name="Grisdale C."/>
            <person name="Hempe F."/>
            <person name="Henrissat B."/>
            <person name="Hoppner M.P."/>
            <person name="Ishida K.-I."/>
            <person name="Kim E."/>
            <person name="Koreny L."/>
            <person name="Kroth P.G."/>
            <person name="Liu Y."/>
            <person name="Malik S.-B."/>
            <person name="Maier U.G."/>
            <person name="McRose D."/>
            <person name="Mock T."/>
            <person name="Neilson J.A."/>
            <person name="Onodera N.T."/>
            <person name="Poole A.M."/>
            <person name="Pritham E.J."/>
            <person name="Richards T.A."/>
            <person name="Rocap G."/>
            <person name="Roy S.W."/>
            <person name="Sarai C."/>
            <person name="Schaack S."/>
            <person name="Shirato S."/>
            <person name="Slamovits C.H."/>
            <person name="Spencer D.F."/>
            <person name="Suzuki S."/>
            <person name="Worden A.Z."/>
            <person name="Zauner S."/>
            <person name="Barry K."/>
            <person name="Bell C."/>
            <person name="Bharti A.K."/>
            <person name="Crow J.A."/>
            <person name="Grimwood J."/>
            <person name="Kramer R."/>
            <person name="Lindquist E."/>
            <person name="Lucas S."/>
            <person name="Salamov A."/>
            <person name="McFadden G.I."/>
            <person name="Lane C.E."/>
            <person name="Keeling P.J."/>
            <person name="Gray M.W."/>
            <person name="Grigoriev I.V."/>
            <person name="Archibald J.M."/>
        </authorList>
    </citation>
    <scope>NUCLEOTIDE SEQUENCE</scope>
    <source>
        <strain evidence="7">CCMP2712</strain>
    </source>
</reference>
<dbReference type="SUPFAM" id="SSF56112">
    <property type="entry name" value="Protein kinase-like (PK-like)"/>
    <property type="match status" value="1"/>
</dbReference>
<dbReference type="GO" id="GO:0004672">
    <property type="term" value="F:protein kinase activity"/>
    <property type="evidence" value="ECO:0007669"/>
    <property type="project" value="InterPro"/>
</dbReference>
<dbReference type="Proteomes" id="UP000011087">
    <property type="component" value="Unassembled WGS sequence"/>
</dbReference>
<dbReference type="OrthoDB" id="427480at2759"/>